<gene>
    <name evidence="2" type="ORF">GCM10011491_09060</name>
</gene>
<protein>
    <submittedName>
        <fullName evidence="2">Uncharacterized protein</fullName>
    </submittedName>
</protein>
<keyword evidence="3" id="KW-1185">Reference proteome</keyword>
<name>A0A916S4Y8_9HYPH</name>
<dbReference type="EMBL" id="BMHH01000003">
    <property type="protein sequence ID" value="GGA83776.1"/>
    <property type="molecule type" value="Genomic_DNA"/>
</dbReference>
<dbReference type="RefSeq" id="WP_188821932.1">
    <property type="nucleotide sequence ID" value="NZ_BMHH01000003.1"/>
</dbReference>
<proteinExistence type="predicted"/>
<feature type="region of interest" description="Disordered" evidence="1">
    <location>
        <begin position="1"/>
        <end position="25"/>
    </location>
</feature>
<comment type="caution">
    <text evidence="2">The sequence shown here is derived from an EMBL/GenBank/DDBJ whole genome shotgun (WGS) entry which is preliminary data.</text>
</comment>
<reference evidence="2" key="1">
    <citation type="journal article" date="2014" name="Int. J. Syst. Evol. Microbiol.">
        <title>Complete genome sequence of Corynebacterium casei LMG S-19264T (=DSM 44701T), isolated from a smear-ripened cheese.</title>
        <authorList>
            <consortium name="US DOE Joint Genome Institute (JGI-PGF)"/>
            <person name="Walter F."/>
            <person name="Albersmeier A."/>
            <person name="Kalinowski J."/>
            <person name="Ruckert C."/>
        </authorList>
    </citation>
    <scope>NUCLEOTIDE SEQUENCE</scope>
    <source>
        <strain evidence="2">CGMCC 1.15082</strain>
    </source>
</reference>
<dbReference type="Proteomes" id="UP000646478">
    <property type="component" value="Unassembled WGS sequence"/>
</dbReference>
<sequence length="158" mass="17217">MANSNTENSSEENRPPLAPQDGTRATNLPRVSILYQTGGIIDTNSLKSGEGLAVSLPYLVNYRGQPVTFLFYMNGYVRGTSERRADGPPNPDYIINTTLASSIVKTEARLPREYAEGFAAIATKVPPYLHSYVDYFIGSIPGAYIYGPYPTASVLTNT</sequence>
<evidence type="ECO:0000256" key="1">
    <source>
        <dbReference type="SAM" id="MobiDB-lite"/>
    </source>
</evidence>
<organism evidence="2 3">
    <name type="scientific">Brucella endophytica</name>
    <dbReference type="NCBI Taxonomy" id="1963359"/>
    <lineage>
        <taxon>Bacteria</taxon>
        <taxon>Pseudomonadati</taxon>
        <taxon>Pseudomonadota</taxon>
        <taxon>Alphaproteobacteria</taxon>
        <taxon>Hyphomicrobiales</taxon>
        <taxon>Brucellaceae</taxon>
        <taxon>Brucella/Ochrobactrum group</taxon>
        <taxon>Brucella</taxon>
    </lineage>
</organism>
<reference evidence="2" key="2">
    <citation type="submission" date="2020-09" db="EMBL/GenBank/DDBJ databases">
        <authorList>
            <person name="Sun Q."/>
            <person name="Zhou Y."/>
        </authorList>
    </citation>
    <scope>NUCLEOTIDE SEQUENCE</scope>
    <source>
        <strain evidence="2">CGMCC 1.15082</strain>
    </source>
</reference>
<dbReference type="AlphaFoldDB" id="A0A916S4Y8"/>
<accession>A0A916S4Y8</accession>
<evidence type="ECO:0000313" key="3">
    <source>
        <dbReference type="Proteomes" id="UP000646478"/>
    </source>
</evidence>
<evidence type="ECO:0000313" key="2">
    <source>
        <dbReference type="EMBL" id="GGA83776.1"/>
    </source>
</evidence>